<evidence type="ECO:0000313" key="2">
    <source>
        <dbReference type="EMBL" id="KAA0708032.1"/>
    </source>
</evidence>
<reference evidence="2 3" key="1">
    <citation type="journal article" date="2019" name="Mol. Ecol. Resour.">
        <title>Chromosome-level genome assembly of Triplophysa tibetana, a fish adapted to the harsh high-altitude environment of the Tibetan Plateau.</title>
        <authorList>
            <person name="Yang X."/>
            <person name="Liu H."/>
            <person name="Ma Z."/>
            <person name="Zou Y."/>
            <person name="Zou M."/>
            <person name="Mao Y."/>
            <person name="Li X."/>
            <person name="Wang H."/>
            <person name="Chen T."/>
            <person name="Wang W."/>
            <person name="Yang R."/>
        </authorList>
    </citation>
    <scope>NUCLEOTIDE SEQUENCE [LARGE SCALE GENOMIC DNA]</scope>
    <source>
        <strain evidence="2">TTIB1903HZAU</strain>
        <tissue evidence="2">Muscle</tissue>
    </source>
</reference>
<protein>
    <submittedName>
        <fullName evidence="2">Uncharacterized protein</fullName>
    </submittedName>
</protein>
<dbReference type="EMBL" id="SOYY01000019">
    <property type="protein sequence ID" value="KAA0708032.1"/>
    <property type="molecule type" value="Genomic_DNA"/>
</dbReference>
<proteinExistence type="predicted"/>
<evidence type="ECO:0000313" key="3">
    <source>
        <dbReference type="Proteomes" id="UP000324632"/>
    </source>
</evidence>
<gene>
    <name evidence="2" type="ORF">E1301_Tti014356</name>
</gene>
<feature type="region of interest" description="Disordered" evidence="1">
    <location>
        <begin position="28"/>
        <end position="67"/>
    </location>
</feature>
<dbReference type="Proteomes" id="UP000324632">
    <property type="component" value="Chromosome 19"/>
</dbReference>
<accession>A0A5A9NDJ0</accession>
<evidence type="ECO:0000256" key="1">
    <source>
        <dbReference type="SAM" id="MobiDB-lite"/>
    </source>
</evidence>
<sequence>MLPDVGEHLLDDLVNFVLQAMGSEFRVGGTDGDLSDRHPVPVKSGGSVSTHPMVAQHSSKTPHRFRNGSVKTQGFCVADDDL</sequence>
<dbReference type="AlphaFoldDB" id="A0A5A9NDJ0"/>
<comment type="caution">
    <text evidence="2">The sequence shown here is derived from an EMBL/GenBank/DDBJ whole genome shotgun (WGS) entry which is preliminary data.</text>
</comment>
<organism evidence="2 3">
    <name type="scientific">Triplophysa tibetana</name>
    <dbReference type="NCBI Taxonomy" id="1572043"/>
    <lineage>
        <taxon>Eukaryota</taxon>
        <taxon>Metazoa</taxon>
        <taxon>Chordata</taxon>
        <taxon>Craniata</taxon>
        <taxon>Vertebrata</taxon>
        <taxon>Euteleostomi</taxon>
        <taxon>Actinopterygii</taxon>
        <taxon>Neopterygii</taxon>
        <taxon>Teleostei</taxon>
        <taxon>Ostariophysi</taxon>
        <taxon>Cypriniformes</taxon>
        <taxon>Nemacheilidae</taxon>
        <taxon>Triplophysa</taxon>
    </lineage>
</organism>
<name>A0A5A9NDJ0_9TELE</name>
<keyword evidence="3" id="KW-1185">Reference proteome</keyword>